<evidence type="ECO:0000313" key="9">
    <source>
        <dbReference type="Proteomes" id="UP000054266"/>
    </source>
</evidence>
<feature type="domain" description="Aldehyde dehydrogenase" evidence="7">
    <location>
        <begin position="28"/>
        <end position="187"/>
    </location>
</feature>
<dbReference type="FunFam" id="3.40.605.10:FF:000050">
    <property type="entry name" value="Aldehyde dehydrogenase, mitochondrial"/>
    <property type="match status" value="1"/>
</dbReference>
<dbReference type="EC" id="1.2.1.3" evidence="4"/>
<dbReference type="Gene3D" id="3.40.605.10">
    <property type="entry name" value="Aldehyde Dehydrogenase, Chain A, domain 1"/>
    <property type="match status" value="2"/>
</dbReference>
<dbReference type="PANTHER" id="PTHR43720">
    <property type="entry name" value="2-AMINOMUCONIC SEMIALDEHYDE DEHYDROGENASE"/>
    <property type="match status" value="1"/>
</dbReference>
<feature type="domain" description="Aldehyde dehydrogenase" evidence="7">
    <location>
        <begin position="188"/>
        <end position="465"/>
    </location>
</feature>
<dbReference type="PANTHER" id="PTHR43720:SF2">
    <property type="entry name" value="2-AMINOMUCONIC SEMIALDEHYDE DEHYDROGENASE"/>
    <property type="match status" value="1"/>
</dbReference>
<proteinExistence type="inferred from homology"/>
<evidence type="ECO:0000256" key="4">
    <source>
        <dbReference type="ARBA" id="ARBA00024226"/>
    </source>
</evidence>
<feature type="active site" evidence="5">
    <location>
        <position position="244"/>
    </location>
</feature>
<dbReference type="InterPro" id="IPR016163">
    <property type="entry name" value="Ald_DH_C"/>
</dbReference>
<dbReference type="InterPro" id="IPR029510">
    <property type="entry name" value="Ald_DH_CS_GLU"/>
</dbReference>
<sequence length="490" mass="52337">MTDLKVLLTAPNGKTITLPTGLFIDNEFVKAAGGQTITSINPSDESEIATVEAASAADVDKAVAAARAGFNDPSWRDLSGTDRGILLYRLADLIEQNREILATLETWDNGKPYSVAYNDDLVEGISTFRYYAGWSDKIQGSTIPTTPQKFAYTLKLPVGVCAQIIPWNYPLAMAAWKFGPALATGNVAGVPKGVVNILNGWGREAGVALASHPGINKIAFTGSTITGKQIIKNASVSMKAITLEIGGKSPLLVYDDADLEQAAKWAHIGIMGNMAQICTATSRILVQQSVYDQFTKSFQQVITSTSVVGDPFDHATFQGPQITKVQYDKILGYVETGKSEGATLSLGGGGKGFFIEPTVFTAVKPEMKIFRDEIFGPFAVVVPFQDEEEAISLANDTDYGLGAAVFTTNIERGHRVAAKIEAGMVWINSSQDSDFRVPFGGVKQSGIGRELGAAGLHGYLQEKAVHGESSNLVPSNMSITITVVNLGTRL</sequence>
<dbReference type="AlphaFoldDB" id="A0A0D2DW75"/>
<accession>A0A0D2DW75</accession>
<dbReference type="PROSITE" id="PS00687">
    <property type="entry name" value="ALDEHYDE_DEHYDR_GLU"/>
    <property type="match status" value="1"/>
</dbReference>
<evidence type="ECO:0000256" key="3">
    <source>
        <dbReference type="ARBA" id="ARBA00023027"/>
    </source>
</evidence>
<dbReference type="HOGENOM" id="CLU_005391_0_0_1"/>
<organism evidence="8 9">
    <name type="scientific">Phialophora macrospora</name>
    <dbReference type="NCBI Taxonomy" id="1851006"/>
    <lineage>
        <taxon>Eukaryota</taxon>
        <taxon>Fungi</taxon>
        <taxon>Dikarya</taxon>
        <taxon>Ascomycota</taxon>
        <taxon>Pezizomycotina</taxon>
        <taxon>Eurotiomycetes</taxon>
        <taxon>Chaetothyriomycetidae</taxon>
        <taxon>Chaetothyriales</taxon>
        <taxon>Herpotrichiellaceae</taxon>
        <taxon>Phialophora</taxon>
    </lineage>
</organism>
<comment type="similarity">
    <text evidence="1 6">Belongs to the aldehyde dehydrogenase family.</text>
</comment>
<dbReference type="FunFam" id="3.40.605.10:FF:000026">
    <property type="entry name" value="Aldehyde dehydrogenase, putative"/>
    <property type="match status" value="1"/>
</dbReference>
<dbReference type="InterPro" id="IPR016161">
    <property type="entry name" value="Ald_DH/histidinol_DH"/>
</dbReference>
<dbReference type="EMBL" id="KN846959">
    <property type="protein sequence ID" value="KIW66372.1"/>
    <property type="molecule type" value="Genomic_DNA"/>
</dbReference>
<gene>
    <name evidence="8" type="ORF">PV04_05708</name>
</gene>
<evidence type="ECO:0000259" key="7">
    <source>
        <dbReference type="Pfam" id="PF00171"/>
    </source>
</evidence>
<dbReference type="STRING" id="5601.A0A0D2DW75"/>
<evidence type="ECO:0000256" key="1">
    <source>
        <dbReference type="ARBA" id="ARBA00009986"/>
    </source>
</evidence>
<dbReference type="GO" id="GO:0006598">
    <property type="term" value="P:polyamine catabolic process"/>
    <property type="evidence" value="ECO:0007669"/>
    <property type="project" value="TreeGrafter"/>
</dbReference>
<dbReference type="Proteomes" id="UP000054266">
    <property type="component" value="Unassembled WGS sequence"/>
</dbReference>
<protein>
    <recommendedName>
        <fullName evidence="4">aldehyde dehydrogenase (NAD(+))</fullName>
        <ecNumber evidence="4">1.2.1.3</ecNumber>
    </recommendedName>
</protein>
<dbReference type="Gene3D" id="3.40.309.10">
    <property type="entry name" value="Aldehyde Dehydrogenase, Chain A, domain 2"/>
    <property type="match status" value="1"/>
</dbReference>
<keyword evidence="9" id="KW-1185">Reference proteome</keyword>
<evidence type="ECO:0000256" key="6">
    <source>
        <dbReference type="RuleBase" id="RU003345"/>
    </source>
</evidence>
<reference evidence="8 9" key="1">
    <citation type="submission" date="2015-01" db="EMBL/GenBank/DDBJ databases">
        <title>The Genome Sequence of Capronia semiimmersa CBS27337.</title>
        <authorList>
            <consortium name="The Broad Institute Genomics Platform"/>
            <person name="Cuomo C."/>
            <person name="de Hoog S."/>
            <person name="Gorbushina A."/>
            <person name="Stielow B."/>
            <person name="Teixiera M."/>
            <person name="Abouelleil A."/>
            <person name="Chapman S.B."/>
            <person name="Priest M."/>
            <person name="Young S.K."/>
            <person name="Wortman J."/>
            <person name="Nusbaum C."/>
            <person name="Birren B."/>
        </authorList>
    </citation>
    <scope>NUCLEOTIDE SEQUENCE [LARGE SCALE GENOMIC DNA]</scope>
    <source>
        <strain evidence="8 9">CBS 27337</strain>
    </source>
</reference>
<evidence type="ECO:0000256" key="5">
    <source>
        <dbReference type="PROSITE-ProRule" id="PRU10007"/>
    </source>
</evidence>
<dbReference type="InterPro" id="IPR016162">
    <property type="entry name" value="Ald_DH_N"/>
</dbReference>
<keyword evidence="2 6" id="KW-0560">Oxidoreductase</keyword>
<dbReference type="Pfam" id="PF00171">
    <property type="entry name" value="Aldedh"/>
    <property type="match status" value="2"/>
</dbReference>
<dbReference type="GO" id="GO:0004029">
    <property type="term" value="F:aldehyde dehydrogenase (NAD+) activity"/>
    <property type="evidence" value="ECO:0007669"/>
    <property type="project" value="UniProtKB-EC"/>
</dbReference>
<dbReference type="SUPFAM" id="SSF53720">
    <property type="entry name" value="ALDH-like"/>
    <property type="match status" value="1"/>
</dbReference>
<evidence type="ECO:0000313" key="8">
    <source>
        <dbReference type="EMBL" id="KIW66372.1"/>
    </source>
</evidence>
<dbReference type="InterPro" id="IPR015590">
    <property type="entry name" value="Aldehyde_DH_dom"/>
</dbReference>
<keyword evidence="3" id="KW-0520">NAD</keyword>
<evidence type="ECO:0000256" key="2">
    <source>
        <dbReference type="ARBA" id="ARBA00023002"/>
    </source>
</evidence>
<dbReference type="FunFam" id="3.40.309.10:FF:000012">
    <property type="entry name" value="Betaine aldehyde dehydrogenase"/>
    <property type="match status" value="1"/>
</dbReference>
<dbReference type="GO" id="GO:0046394">
    <property type="term" value="P:carboxylic acid biosynthetic process"/>
    <property type="evidence" value="ECO:0007669"/>
    <property type="project" value="UniProtKB-ARBA"/>
</dbReference>
<name>A0A0D2DW75_9EURO</name>